<name>A0AAD5TKM6_9FUNG</name>
<feature type="compositionally biased region" description="Basic and acidic residues" evidence="1">
    <location>
        <begin position="551"/>
        <end position="561"/>
    </location>
</feature>
<feature type="compositionally biased region" description="Low complexity" evidence="1">
    <location>
        <begin position="113"/>
        <end position="124"/>
    </location>
</feature>
<dbReference type="PANTHER" id="PTHR38698:SF1">
    <property type="entry name" value="FUNGAL PROTEIN"/>
    <property type="match status" value="1"/>
</dbReference>
<protein>
    <submittedName>
        <fullName evidence="2">Uncharacterized protein</fullName>
    </submittedName>
</protein>
<dbReference type="AlphaFoldDB" id="A0AAD5TKM6"/>
<feature type="region of interest" description="Disordered" evidence="1">
    <location>
        <begin position="1"/>
        <end position="126"/>
    </location>
</feature>
<feature type="compositionally biased region" description="Acidic residues" evidence="1">
    <location>
        <begin position="364"/>
        <end position="374"/>
    </location>
</feature>
<proteinExistence type="predicted"/>
<feature type="region of interest" description="Disordered" evidence="1">
    <location>
        <begin position="308"/>
        <end position="327"/>
    </location>
</feature>
<dbReference type="EMBL" id="JADGJQ010000034">
    <property type="protein sequence ID" value="KAJ3177262.1"/>
    <property type="molecule type" value="Genomic_DNA"/>
</dbReference>
<dbReference type="InterPro" id="IPR031355">
    <property type="entry name" value="YBL010C/LAA2-like"/>
</dbReference>
<gene>
    <name evidence="2" type="ORF">HDU87_004513</name>
</gene>
<evidence type="ECO:0000313" key="2">
    <source>
        <dbReference type="EMBL" id="KAJ3177262.1"/>
    </source>
</evidence>
<comment type="caution">
    <text evidence="2">The sequence shown here is derived from an EMBL/GenBank/DDBJ whole genome shotgun (WGS) entry which is preliminary data.</text>
</comment>
<dbReference type="Proteomes" id="UP001212152">
    <property type="component" value="Unassembled WGS sequence"/>
</dbReference>
<organism evidence="2 3">
    <name type="scientific">Geranomyces variabilis</name>
    <dbReference type="NCBI Taxonomy" id="109894"/>
    <lineage>
        <taxon>Eukaryota</taxon>
        <taxon>Fungi</taxon>
        <taxon>Fungi incertae sedis</taxon>
        <taxon>Chytridiomycota</taxon>
        <taxon>Chytridiomycota incertae sedis</taxon>
        <taxon>Chytridiomycetes</taxon>
        <taxon>Spizellomycetales</taxon>
        <taxon>Powellomycetaceae</taxon>
        <taxon>Geranomyces</taxon>
    </lineage>
</organism>
<dbReference type="PANTHER" id="PTHR38698">
    <property type="entry name" value="EXPRESSED PROTEIN"/>
    <property type="match status" value="1"/>
</dbReference>
<keyword evidence="3" id="KW-1185">Reference proteome</keyword>
<evidence type="ECO:0000313" key="3">
    <source>
        <dbReference type="Proteomes" id="UP001212152"/>
    </source>
</evidence>
<evidence type="ECO:0000256" key="1">
    <source>
        <dbReference type="SAM" id="MobiDB-lite"/>
    </source>
</evidence>
<feature type="region of interest" description="Disordered" evidence="1">
    <location>
        <begin position="361"/>
        <end position="404"/>
    </location>
</feature>
<feature type="compositionally biased region" description="Basic and acidic residues" evidence="1">
    <location>
        <begin position="511"/>
        <end position="521"/>
    </location>
</feature>
<sequence length="644" mass="67749">MGKRPNKNKGGEAALGSATTASPALSDGPQSPAEADELDASAGEVQDPVAPRPPTPGPDQSSAVGPADANFASTETNDAGRTDVSEQRTVGEGAGHLEIPPNDPAPESDATASPNLQSSNPLSLDASESFVEFEGFAGDSPGAVARDLSTISAPQPSTVPDIFAVEAQAFATDDAHPVSAVTLSLAAGDSSPATPVAPQGESDPIPKIGTLKFDAELEGFAQQVMLPYPLVSLVSDLDGAMVSAPVSDDVREALQAFEHFNGFAAQTTSLTPVLDVFGVTPQLDAQNGEANHFGETDNTTAAVLPEPLATSGSEPQMPQDAPLAAAGEADTDDFDDFVAPATELAPAVSLSFLPPPSEVLAPSEADDFYDDFDDFQSPATGAAPLSVPSAAPEPPPAASDAGDFGDFEEFVAPVEVPTPAVLAPAAIPLSTAEVHPFFEETESREDDGGKVLELSAAFQGQSWSLLWQKMSAETFYSDTAGTQFRWRKSHIRMAYLLGLDINIRNQDEKQPVVPLQRDESHASFGQLSPSTPRFAQDGAGMQPSSAAMPESGKRDSRDAELQEAKRLCEVNEDELRNQTPEQLAALVASLTAAHQKMQDQANFWLDSKEQLVMDAEMHNKMIASLVQYAQQTTQKGRLRRKSDA</sequence>
<feature type="region of interest" description="Disordered" evidence="1">
    <location>
        <begin position="511"/>
        <end position="561"/>
    </location>
</feature>
<accession>A0AAD5TKM6</accession>
<dbReference type="Pfam" id="PF17104">
    <property type="entry name" value="YBL010C_LAA2"/>
    <property type="match status" value="1"/>
</dbReference>
<reference evidence="2" key="1">
    <citation type="submission" date="2020-05" db="EMBL/GenBank/DDBJ databases">
        <title>Phylogenomic resolution of chytrid fungi.</title>
        <authorList>
            <person name="Stajich J.E."/>
            <person name="Amses K."/>
            <person name="Simmons R."/>
            <person name="Seto K."/>
            <person name="Myers J."/>
            <person name="Bonds A."/>
            <person name="Quandt C.A."/>
            <person name="Barry K."/>
            <person name="Liu P."/>
            <person name="Grigoriev I."/>
            <person name="Longcore J.E."/>
            <person name="James T.Y."/>
        </authorList>
    </citation>
    <scope>NUCLEOTIDE SEQUENCE</scope>
    <source>
        <strain evidence="2">JEL0379</strain>
    </source>
</reference>
<feature type="compositionally biased region" description="Polar residues" evidence="1">
    <location>
        <begin position="523"/>
        <end position="533"/>
    </location>
</feature>